<evidence type="ECO:0000256" key="8">
    <source>
        <dbReference type="ARBA" id="ARBA00023136"/>
    </source>
</evidence>
<dbReference type="SMART" id="SM00228">
    <property type="entry name" value="PDZ"/>
    <property type="match status" value="1"/>
</dbReference>
<name>A0A518N259_9GAMM</name>
<evidence type="ECO:0000256" key="1">
    <source>
        <dbReference type="ARBA" id="ARBA00004533"/>
    </source>
</evidence>
<keyword evidence="6" id="KW-0653">Protein transport</keyword>
<keyword evidence="4" id="KW-0997">Cell inner membrane</keyword>
<organism evidence="11 12">
    <name type="scientific">Luteimonas granuli</name>
    <dbReference type="NCBI Taxonomy" id="1176533"/>
    <lineage>
        <taxon>Bacteria</taxon>
        <taxon>Pseudomonadati</taxon>
        <taxon>Pseudomonadota</taxon>
        <taxon>Gammaproteobacteria</taxon>
        <taxon>Lysobacterales</taxon>
        <taxon>Lysobacteraceae</taxon>
        <taxon>Luteimonas</taxon>
    </lineage>
</organism>
<proteinExistence type="predicted"/>
<evidence type="ECO:0000313" key="12">
    <source>
        <dbReference type="Proteomes" id="UP000316584"/>
    </source>
</evidence>
<keyword evidence="12" id="KW-1185">Reference proteome</keyword>
<evidence type="ECO:0000259" key="10">
    <source>
        <dbReference type="SMART" id="SM00228"/>
    </source>
</evidence>
<evidence type="ECO:0000256" key="9">
    <source>
        <dbReference type="SAM" id="MobiDB-lite"/>
    </source>
</evidence>
<dbReference type="SUPFAM" id="SSF50156">
    <property type="entry name" value="PDZ domain-like"/>
    <property type="match status" value="1"/>
</dbReference>
<dbReference type="KEGG" id="lug:FPZ22_03015"/>
<dbReference type="OrthoDB" id="1491375at2"/>
<keyword evidence="5" id="KW-0812">Transmembrane</keyword>
<feature type="region of interest" description="Disordered" evidence="9">
    <location>
        <begin position="194"/>
        <end position="213"/>
    </location>
</feature>
<evidence type="ECO:0000256" key="7">
    <source>
        <dbReference type="ARBA" id="ARBA00022989"/>
    </source>
</evidence>
<dbReference type="InterPro" id="IPR001478">
    <property type="entry name" value="PDZ"/>
</dbReference>
<evidence type="ECO:0000313" key="11">
    <source>
        <dbReference type="EMBL" id="QDW65988.1"/>
    </source>
</evidence>
<evidence type="ECO:0000256" key="2">
    <source>
        <dbReference type="ARBA" id="ARBA00022448"/>
    </source>
</evidence>
<accession>A0A518N259</accession>
<evidence type="ECO:0000256" key="6">
    <source>
        <dbReference type="ARBA" id="ARBA00022927"/>
    </source>
</evidence>
<dbReference type="InterPro" id="IPR036034">
    <property type="entry name" value="PDZ_sf"/>
</dbReference>
<dbReference type="GO" id="GO:0005886">
    <property type="term" value="C:plasma membrane"/>
    <property type="evidence" value="ECO:0007669"/>
    <property type="project" value="UniProtKB-SubCell"/>
</dbReference>
<dbReference type="GO" id="GO:0015031">
    <property type="term" value="P:protein transport"/>
    <property type="evidence" value="ECO:0007669"/>
    <property type="project" value="UniProtKB-KW"/>
</dbReference>
<dbReference type="Gene3D" id="2.30.42.10">
    <property type="match status" value="1"/>
</dbReference>
<keyword evidence="3" id="KW-1003">Cell membrane</keyword>
<evidence type="ECO:0000256" key="4">
    <source>
        <dbReference type="ARBA" id="ARBA00022519"/>
    </source>
</evidence>
<dbReference type="AlphaFoldDB" id="A0A518N259"/>
<keyword evidence="2" id="KW-0813">Transport</keyword>
<gene>
    <name evidence="11" type="ORF">FPZ22_03015</name>
</gene>
<keyword evidence="8" id="KW-0472">Membrane</keyword>
<dbReference type="InterPro" id="IPR024961">
    <property type="entry name" value="T2SS_GspC_N"/>
</dbReference>
<dbReference type="Pfam" id="PF11356">
    <property type="entry name" value="T2SSC"/>
    <property type="match status" value="1"/>
</dbReference>
<dbReference type="EMBL" id="CP042218">
    <property type="protein sequence ID" value="QDW65988.1"/>
    <property type="molecule type" value="Genomic_DNA"/>
</dbReference>
<keyword evidence="7" id="KW-1133">Transmembrane helix</keyword>
<protein>
    <recommendedName>
        <fullName evidence="10">PDZ domain-containing protein</fullName>
    </recommendedName>
</protein>
<dbReference type="Gene3D" id="2.30.30.830">
    <property type="match status" value="1"/>
</dbReference>
<evidence type="ECO:0000256" key="5">
    <source>
        <dbReference type="ARBA" id="ARBA00022692"/>
    </source>
</evidence>
<sequence length="308" mass="31895">MCQLQRGCHESFACCRIGASPAPGRSAHVPMFPAFRDPHAMPAWPGGRDGLRRGLEVTIVVLLAVQAARLAWLLLPPATLGTLPRDAAPLVRPQPERLAIDAFHPVRSHVAAADASGLRLFAVRPDAAGGSAILALRDGPQRSHAVGDEVAPGVDLVAVEADHVVLDSGGRRSELRFARPDATATRTAAIARATAPAPALPPSPSPSRAADAPGAAIDPAELLAGMGLSPERIDGRITGYTVIPRGDGAVLRQAGLQAGDVLLSVNNEALDPERHAALAGILAGASTITLTYRRDGQVRSATLQAKTP</sequence>
<dbReference type="Proteomes" id="UP000316584">
    <property type="component" value="Chromosome"/>
</dbReference>
<comment type="subcellular location">
    <subcellularLocation>
        <location evidence="1">Cell inner membrane</location>
    </subcellularLocation>
</comment>
<reference evidence="11 12" key="1">
    <citation type="submission" date="2019-07" db="EMBL/GenBank/DDBJ databases">
        <title>Full genome sequence of Luteimonas sp. Gr-4.</title>
        <authorList>
            <person name="Im W.-T."/>
        </authorList>
    </citation>
    <scope>NUCLEOTIDE SEQUENCE [LARGE SCALE GENOMIC DNA]</scope>
    <source>
        <strain evidence="11 12">Gr-4</strain>
    </source>
</reference>
<evidence type="ECO:0000256" key="3">
    <source>
        <dbReference type="ARBA" id="ARBA00022475"/>
    </source>
</evidence>
<feature type="domain" description="PDZ" evidence="10">
    <location>
        <begin position="224"/>
        <end position="296"/>
    </location>
</feature>